<dbReference type="PANTHER" id="PTHR46594:SF4">
    <property type="entry name" value="P-TYPE CATION-TRANSPORTING ATPASE"/>
    <property type="match status" value="1"/>
</dbReference>
<dbReference type="Gramene" id="Pp3c1_2700V3.2">
    <property type="protein sequence ID" value="Pp3c1_2700V3.2"/>
    <property type="gene ID" value="Pp3c1_2700"/>
</dbReference>
<reference evidence="4 5" key="2">
    <citation type="journal article" date="2018" name="Plant J.">
        <title>The Physcomitrella patens chromosome-scale assembly reveals moss genome structure and evolution.</title>
        <authorList>
            <person name="Lang D."/>
            <person name="Ullrich K.K."/>
            <person name="Murat F."/>
            <person name="Fuchs J."/>
            <person name="Jenkins J."/>
            <person name="Haas F.B."/>
            <person name="Piednoel M."/>
            <person name="Gundlach H."/>
            <person name="Van Bel M."/>
            <person name="Meyberg R."/>
            <person name="Vives C."/>
            <person name="Morata J."/>
            <person name="Symeonidi A."/>
            <person name="Hiss M."/>
            <person name="Muchero W."/>
            <person name="Kamisugi Y."/>
            <person name="Saleh O."/>
            <person name="Blanc G."/>
            <person name="Decker E.L."/>
            <person name="van Gessel N."/>
            <person name="Grimwood J."/>
            <person name="Hayes R.D."/>
            <person name="Graham S.W."/>
            <person name="Gunter L.E."/>
            <person name="McDaniel S.F."/>
            <person name="Hoernstein S.N.W."/>
            <person name="Larsson A."/>
            <person name="Li F.W."/>
            <person name="Perroud P.F."/>
            <person name="Phillips J."/>
            <person name="Ranjan P."/>
            <person name="Rokshar D.S."/>
            <person name="Rothfels C.J."/>
            <person name="Schneider L."/>
            <person name="Shu S."/>
            <person name="Stevenson D.W."/>
            <person name="Thummler F."/>
            <person name="Tillich M."/>
            <person name="Villarreal Aguilar J.C."/>
            <person name="Widiez T."/>
            <person name="Wong G.K."/>
            <person name="Wymore A."/>
            <person name="Zhang Y."/>
            <person name="Zimmer A.D."/>
            <person name="Quatrano R.S."/>
            <person name="Mayer K.F.X."/>
            <person name="Goodstein D."/>
            <person name="Casacuberta J.M."/>
            <person name="Vandepoele K."/>
            <person name="Reski R."/>
            <person name="Cuming A.C."/>
            <person name="Tuskan G.A."/>
            <person name="Maumus F."/>
            <person name="Salse J."/>
            <person name="Schmutz J."/>
            <person name="Rensing S.A."/>
        </authorList>
    </citation>
    <scope>NUCLEOTIDE SEQUENCE [LARGE SCALE GENOMIC DNA]</scope>
    <source>
        <strain evidence="4 5">cv. Gransden 2004</strain>
    </source>
</reference>
<dbReference type="AlphaFoldDB" id="A0A7I4BY26"/>
<evidence type="ECO:0000259" key="3">
    <source>
        <dbReference type="PROSITE" id="PS50846"/>
    </source>
</evidence>
<dbReference type="Proteomes" id="UP000006727">
    <property type="component" value="Chromosome 1"/>
</dbReference>
<dbReference type="GO" id="GO:0046872">
    <property type="term" value="F:metal ion binding"/>
    <property type="evidence" value="ECO:0007669"/>
    <property type="project" value="UniProtKB-KW"/>
</dbReference>
<dbReference type="Gene3D" id="3.30.70.100">
    <property type="match status" value="1"/>
</dbReference>
<dbReference type="InterPro" id="IPR006121">
    <property type="entry name" value="HMA_dom"/>
</dbReference>
<keyword evidence="1" id="KW-0479">Metal-binding</keyword>
<organism evidence="4 5">
    <name type="scientific">Physcomitrium patens</name>
    <name type="common">Spreading-leaved earth moss</name>
    <name type="synonym">Physcomitrella patens</name>
    <dbReference type="NCBI Taxonomy" id="3218"/>
    <lineage>
        <taxon>Eukaryota</taxon>
        <taxon>Viridiplantae</taxon>
        <taxon>Streptophyta</taxon>
        <taxon>Embryophyta</taxon>
        <taxon>Bryophyta</taxon>
        <taxon>Bryophytina</taxon>
        <taxon>Bryopsida</taxon>
        <taxon>Funariidae</taxon>
        <taxon>Funariales</taxon>
        <taxon>Funariaceae</taxon>
        <taxon>Physcomitrium</taxon>
    </lineage>
</organism>
<feature type="domain" description="HMA" evidence="3">
    <location>
        <begin position="62"/>
        <end position="128"/>
    </location>
</feature>
<dbReference type="CDD" id="cd00371">
    <property type="entry name" value="HMA"/>
    <property type="match status" value="1"/>
</dbReference>
<dbReference type="PROSITE" id="PS01047">
    <property type="entry name" value="HMA_1"/>
    <property type="match status" value="1"/>
</dbReference>
<dbReference type="InterPro" id="IPR017969">
    <property type="entry name" value="Heavy-metal-associated_CS"/>
</dbReference>
<dbReference type="SUPFAM" id="SSF55008">
    <property type="entry name" value="HMA, heavy metal-associated domain"/>
    <property type="match status" value="1"/>
</dbReference>
<dbReference type="PANTHER" id="PTHR46594">
    <property type="entry name" value="P-TYPE CATION-TRANSPORTING ATPASE"/>
    <property type="match status" value="1"/>
</dbReference>
<dbReference type="EMBL" id="ABEU02000001">
    <property type="status" value="NOT_ANNOTATED_CDS"/>
    <property type="molecule type" value="Genomic_DNA"/>
</dbReference>
<protein>
    <recommendedName>
        <fullName evidence="3">HMA domain-containing protein</fullName>
    </recommendedName>
</protein>
<name>A0A7I4BY26_PHYPA</name>
<reference evidence="4" key="3">
    <citation type="submission" date="2020-12" db="UniProtKB">
        <authorList>
            <consortium name="EnsemblPlants"/>
        </authorList>
    </citation>
    <scope>IDENTIFICATION</scope>
</reference>
<reference evidence="4 5" key="1">
    <citation type="journal article" date="2008" name="Science">
        <title>The Physcomitrella genome reveals evolutionary insights into the conquest of land by plants.</title>
        <authorList>
            <person name="Rensing S."/>
            <person name="Lang D."/>
            <person name="Zimmer A."/>
            <person name="Terry A."/>
            <person name="Salamov A."/>
            <person name="Shapiro H."/>
            <person name="Nishiyama T."/>
            <person name="Perroud P.-F."/>
            <person name="Lindquist E."/>
            <person name="Kamisugi Y."/>
            <person name="Tanahashi T."/>
            <person name="Sakakibara K."/>
            <person name="Fujita T."/>
            <person name="Oishi K."/>
            <person name="Shin-I T."/>
            <person name="Kuroki Y."/>
            <person name="Toyoda A."/>
            <person name="Suzuki Y."/>
            <person name="Hashimoto A."/>
            <person name="Yamaguchi K."/>
            <person name="Sugano A."/>
            <person name="Kohara Y."/>
            <person name="Fujiyama A."/>
            <person name="Anterola A."/>
            <person name="Aoki S."/>
            <person name="Ashton N."/>
            <person name="Barbazuk W.B."/>
            <person name="Barker E."/>
            <person name="Bennetzen J."/>
            <person name="Bezanilla M."/>
            <person name="Blankenship R."/>
            <person name="Cho S.H."/>
            <person name="Dutcher S."/>
            <person name="Estelle M."/>
            <person name="Fawcett J.A."/>
            <person name="Gundlach H."/>
            <person name="Hanada K."/>
            <person name="Heyl A."/>
            <person name="Hicks K.A."/>
            <person name="Hugh J."/>
            <person name="Lohr M."/>
            <person name="Mayer K."/>
            <person name="Melkozernov A."/>
            <person name="Murata T."/>
            <person name="Nelson D."/>
            <person name="Pils B."/>
            <person name="Prigge M."/>
            <person name="Reiss B."/>
            <person name="Renner T."/>
            <person name="Rombauts S."/>
            <person name="Rushton P."/>
            <person name="Sanderfoot A."/>
            <person name="Schween G."/>
            <person name="Shiu S.-H."/>
            <person name="Stueber K."/>
            <person name="Theodoulou F.L."/>
            <person name="Tu H."/>
            <person name="Van de Peer Y."/>
            <person name="Verrier P.J."/>
            <person name="Waters E."/>
            <person name="Wood A."/>
            <person name="Yang L."/>
            <person name="Cove D."/>
            <person name="Cuming A."/>
            <person name="Hasebe M."/>
            <person name="Lucas S."/>
            <person name="Mishler D.B."/>
            <person name="Reski R."/>
            <person name="Grigoriev I."/>
            <person name="Quatrano R.S."/>
            <person name="Boore J.L."/>
        </authorList>
    </citation>
    <scope>NUCLEOTIDE SEQUENCE [LARGE SCALE GENOMIC DNA]</scope>
    <source>
        <strain evidence="4 5">cv. Gransden 2004</strain>
    </source>
</reference>
<dbReference type="Pfam" id="PF00403">
    <property type="entry name" value="HMA"/>
    <property type="match status" value="1"/>
</dbReference>
<keyword evidence="5" id="KW-1185">Reference proteome</keyword>
<feature type="compositionally biased region" description="Basic and acidic residues" evidence="2">
    <location>
        <begin position="18"/>
        <end position="31"/>
    </location>
</feature>
<evidence type="ECO:0000256" key="1">
    <source>
        <dbReference type="ARBA" id="ARBA00022723"/>
    </source>
</evidence>
<feature type="region of interest" description="Disordered" evidence="2">
    <location>
        <begin position="1"/>
        <end position="51"/>
    </location>
</feature>
<dbReference type="PROSITE" id="PS50846">
    <property type="entry name" value="HMA_2"/>
    <property type="match status" value="1"/>
</dbReference>
<evidence type="ECO:0000313" key="4">
    <source>
        <dbReference type="EnsemblPlants" id="Pp3c1_2700V3.2"/>
    </source>
</evidence>
<evidence type="ECO:0000256" key="2">
    <source>
        <dbReference type="SAM" id="MobiDB-lite"/>
    </source>
</evidence>
<dbReference type="FunFam" id="3.30.70.100:FF:000033">
    <property type="entry name" value="Copper-transporting ATPase HMA5"/>
    <property type="match status" value="1"/>
</dbReference>
<dbReference type="InterPro" id="IPR036163">
    <property type="entry name" value="HMA_dom_sf"/>
</dbReference>
<evidence type="ECO:0000313" key="5">
    <source>
        <dbReference type="Proteomes" id="UP000006727"/>
    </source>
</evidence>
<dbReference type="PRINTS" id="PR00942">
    <property type="entry name" value="CUATPASEI"/>
</dbReference>
<gene>
    <name evidence="4" type="primary">LOC112285890</name>
</gene>
<proteinExistence type="predicted"/>
<sequence length="147" mass="16124">MQSLMKVVLAPRTGSATESERRKKKKEDVLLERSLSSSTRYPSMPRYPLSPLHGEVDVSEIRKANLKVTGMECAACAGSIEKAVKRLPGIEEATVSVLQNRAQVVYRPAFVQVQFLPLRVVQNSVGTGEAGIVRAARGAMRTARRCL</sequence>
<accession>A0A7I4BY26</accession>
<dbReference type="OrthoDB" id="432719at2759"/>
<dbReference type="KEGG" id="ppp:112285890"/>
<dbReference type="EnsemblPlants" id="Pp3c1_2700V3.2">
    <property type="protein sequence ID" value="Pp3c1_2700V3.2"/>
    <property type="gene ID" value="Pp3c1_2700"/>
</dbReference>